<keyword evidence="2" id="KW-1185">Reference proteome</keyword>
<accession>A0A2A2CVQ8</accession>
<gene>
    <name evidence="1" type="ORF">CK936_35605</name>
</gene>
<evidence type="ECO:0008006" key="3">
    <source>
        <dbReference type="Google" id="ProtNLM"/>
    </source>
</evidence>
<sequence length="141" mass="15129">MGHLAAAAVVVPLAVVGVSGEASARDSGSSPTAADAQASPDIAGIGLGSTDWKAVICVQKGINAWASRTGKGIPIDEEKEEFGKQTYTEEIDQWVRKLQHAYDLPEDGIVGPNTGDALLQELTNVRDWRWVCYDRIPSTHR</sequence>
<dbReference type="AlphaFoldDB" id="A0A2A2CVQ8"/>
<reference evidence="1 2" key="1">
    <citation type="submission" date="2017-08" db="EMBL/GenBank/DDBJ databases">
        <title>Genome sequence of Streptomyces albireticuli NRRL B-1670.</title>
        <authorList>
            <person name="Graham D.E."/>
            <person name="Mahan K.M."/>
            <person name="Klingeman D.M."/>
            <person name="Hettich R.L."/>
            <person name="Parry R.J."/>
            <person name="Spain J.C."/>
        </authorList>
    </citation>
    <scope>NUCLEOTIDE SEQUENCE [LARGE SCALE GENOMIC DNA]</scope>
    <source>
        <strain evidence="1 2">NRRL B-1670</strain>
    </source>
</reference>
<dbReference type="Proteomes" id="UP000218944">
    <property type="component" value="Unassembled WGS sequence"/>
</dbReference>
<dbReference type="InterPro" id="IPR036366">
    <property type="entry name" value="PGBDSf"/>
</dbReference>
<organism evidence="1 2">
    <name type="scientific">Streptomyces albireticuli</name>
    <dbReference type="NCBI Taxonomy" id="1940"/>
    <lineage>
        <taxon>Bacteria</taxon>
        <taxon>Bacillati</taxon>
        <taxon>Actinomycetota</taxon>
        <taxon>Actinomycetes</taxon>
        <taxon>Kitasatosporales</taxon>
        <taxon>Streptomycetaceae</taxon>
        <taxon>Streptomyces</taxon>
    </lineage>
</organism>
<dbReference type="InterPro" id="IPR036365">
    <property type="entry name" value="PGBD-like_sf"/>
</dbReference>
<evidence type="ECO:0000313" key="2">
    <source>
        <dbReference type="Proteomes" id="UP000218944"/>
    </source>
</evidence>
<dbReference type="SUPFAM" id="SSF47090">
    <property type="entry name" value="PGBD-like"/>
    <property type="match status" value="1"/>
</dbReference>
<protein>
    <recommendedName>
        <fullName evidence="3">Peptidoglycan binding-like domain-containing protein</fullName>
    </recommendedName>
</protein>
<dbReference type="EMBL" id="NSJV01000690">
    <property type="protein sequence ID" value="PAU44298.1"/>
    <property type="molecule type" value="Genomic_DNA"/>
</dbReference>
<dbReference type="Gene3D" id="1.10.101.10">
    <property type="entry name" value="PGBD-like superfamily/PGBD"/>
    <property type="match status" value="1"/>
</dbReference>
<evidence type="ECO:0000313" key="1">
    <source>
        <dbReference type="EMBL" id="PAU44298.1"/>
    </source>
</evidence>
<comment type="caution">
    <text evidence="1">The sequence shown here is derived from an EMBL/GenBank/DDBJ whole genome shotgun (WGS) entry which is preliminary data.</text>
</comment>
<name>A0A2A2CVQ8_9ACTN</name>
<proteinExistence type="predicted"/>